<dbReference type="CDD" id="cd00033">
    <property type="entry name" value="CCP"/>
    <property type="match status" value="1"/>
</dbReference>
<feature type="compositionally biased region" description="Acidic residues" evidence="3">
    <location>
        <begin position="170"/>
        <end position="180"/>
    </location>
</feature>
<feature type="region of interest" description="Disordered" evidence="3">
    <location>
        <begin position="468"/>
        <end position="489"/>
    </location>
</feature>
<dbReference type="SMART" id="SM00032">
    <property type="entry name" value="CCP"/>
    <property type="match status" value="1"/>
</dbReference>
<organism evidence="6 7">
    <name type="scientific">Plakobranchus ocellatus</name>
    <dbReference type="NCBI Taxonomy" id="259542"/>
    <lineage>
        <taxon>Eukaryota</taxon>
        <taxon>Metazoa</taxon>
        <taxon>Spiralia</taxon>
        <taxon>Lophotrochozoa</taxon>
        <taxon>Mollusca</taxon>
        <taxon>Gastropoda</taxon>
        <taxon>Heterobranchia</taxon>
        <taxon>Euthyneura</taxon>
        <taxon>Panpulmonata</taxon>
        <taxon>Sacoglossa</taxon>
        <taxon>Placobranchoidea</taxon>
        <taxon>Plakobranchidae</taxon>
        <taxon>Plakobranchus</taxon>
    </lineage>
</organism>
<keyword evidence="4" id="KW-0812">Transmembrane</keyword>
<feature type="compositionally biased region" description="Polar residues" evidence="3">
    <location>
        <begin position="395"/>
        <end position="406"/>
    </location>
</feature>
<proteinExistence type="predicted"/>
<evidence type="ECO:0000256" key="3">
    <source>
        <dbReference type="SAM" id="MobiDB-lite"/>
    </source>
</evidence>
<comment type="caution">
    <text evidence="2">Lacks conserved residue(s) required for the propagation of feature annotation.</text>
</comment>
<dbReference type="Pfam" id="PF00084">
    <property type="entry name" value="Sushi"/>
    <property type="match status" value="1"/>
</dbReference>
<dbReference type="EMBL" id="BLXT01004129">
    <property type="protein sequence ID" value="GFO09959.1"/>
    <property type="molecule type" value="Genomic_DNA"/>
</dbReference>
<feature type="compositionally biased region" description="Polar residues" evidence="3">
    <location>
        <begin position="470"/>
        <end position="484"/>
    </location>
</feature>
<sequence length="942" mass="101945">MTKRCPSPGHDPSTHMIGLNVTSVRYTCRPGFKFESGDLQRLCDGNGTWSGQQLICAVDSIMPKAYLVMLIVGAIVTVFLACIPYDFYRFRKRKKKVRDHQERLSLVTRIAPGHAKVIVETVPSEDGDNHHAHHHRKFGFKSLLSVFKFMAGGKLKAGPQNDHSDGGGEALEETEEELEKSEEGRTIRSNGYQSIPTNSPKTNRGQAVFELNHKDSSAHGTTPSAKSLLMMPHICIHKSGEHEASGPQCSSTDFPATNTSPSDPLRPTLPTLSTSSAPCVSDASHKHGHEGRSLTLDLSDITAPVRDSGTPTPTMSAPTSKLIEMRMFCSEGGAAGMSLPPSGVMYPYAYSPDYEEIETPRRGPNFFRSGAPPPNSRANSSGSLVMGSVFGGRQNRPSQQPSSFNSYGGGRHLHQPQQYDDYHSISAPSNSYGTGAVPKKDPTSRSGLLVFQKASDIFHRRLEAKRNEETTLISTKPNQNTDSSSSRKKYAAIVSEDHWSYTESVSDDIKSSSDTITGDVKLNSPSIENLDQIKKEKTPVLSLSKNQNSETRGQTISGAICGEPNVFQTIMSNDPSARTRPSPSQAKVRSNKLLKKTLSQPSKDELSPNIFIPDPFSSQTNVDPNNIETFLGSCLSAEEVNAGEAVTGPACLPRYSMPFLADSPTMRDDEQTSPLELGFIPISLSGDSFAESAQVNFSPSQETERTLSNVADSISRGQLKLSNKNYPDLISNEKRALPQNTAFIPSKDTAFTFPNSSGKTIPDGSDCSVVIDTATVSSKEDGNAPPYSYDPFHTHETLENKDLSISQRLPPAKEIVPTSYPSPISGIKDTNLDSNHSQKKLLKHSKFTALSGSKKLARAGSCSSPLAQPSMSRRTSPPSSNSSPDVLQLRADGEGAEAVVPRTDGTLRFPDNAPNIVTSHGSMPSVYFRAVGVARHSSLDAP</sequence>
<feature type="compositionally biased region" description="Polar residues" evidence="3">
    <location>
        <begin position="247"/>
        <end position="262"/>
    </location>
</feature>
<feature type="compositionally biased region" description="Polar residues" evidence="3">
    <location>
        <begin position="571"/>
        <end position="588"/>
    </location>
</feature>
<evidence type="ECO:0000256" key="4">
    <source>
        <dbReference type="SAM" id="Phobius"/>
    </source>
</evidence>
<feature type="region of interest" description="Disordered" evidence="3">
    <location>
        <begin position="858"/>
        <end position="887"/>
    </location>
</feature>
<feature type="region of interest" description="Disordered" evidence="3">
    <location>
        <begin position="241"/>
        <end position="292"/>
    </location>
</feature>
<evidence type="ECO:0000256" key="2">
    <source>
        <dbReference type="PROSITE-ProRule" id="PRU00302"/>
    </source>
</evidence>
<feature type="region of interest" description="Disordered" evidence="3">
    <location>
        <begin position="361"/>
        <end position="443"/>
    </location>
</feature>
<dbReference type="AlphaFoldDB" id="A0AAV4AV38"/>
<dbReference type="Proteomes" id="UP000735302">
    <property type="component" value="Unassembled WGS sequence"/>
</dbReference>
<name>A0AAV4AV38_9GAST</name>
<protein>
    <recommendedName>
        <fullName evidence="5">Sushi domain-containing protein</fullName>
    </recommendedName>
</protein>
<dbReference type="InterPro" id="IPR035976">
    <property type="entry name" value="Sushi/SCR/CCP_sf"/>
</dbReference>
<dbReference type="InterPro" id="IPR000436">
    <property type="entry name" value="Sushi_SCR_CCP_dom"/>
</dbReference>
<accession>A0AAV4AV38</accession>
<feature type="region of interest" description="Disordered" evidence="3">
    <location>
        <begin position="571"/>
        <end position="590"/>
    </location>
</feature>
<keyword evidence="1" id="KW-1015">Disulfide bond</keyword>
<feature type="compositionally biased region" description="Low complexity" evidence="3">
    <location>
        <begin position="869"/>
        <end position="884"/>
    </location>
</feature>
<evidence type="ECO:0000313" key="6">
    <source>
        <dbReference type="EMBL" id="GFO09959.1"/>
    </source>
</evidence>
<keyword evidence="4" id="KW-0472">Membrane</keyword>
<evidence type="ECO:0000313" key="7">
    <source>
        <dbReference type="Proteomes" id="UP000735302"/>
    </source>
</evidence>
<keyword evidence="4" id="KW-1133">Transmembrane helix</keyword>
<comment type="caution">
    <text evidence="6">The sequence shown here is derived from an EMBL/GenBank/DDBJ whole genome shotgun (WGS) entry which is preliminary data.</text>
</comment>
<dbReference type="SUPFAM" id="SSF57535">
    <property type="entry name" value="Complement control module/SCR domain"/>
    <property type="match status" value="1"/>
</dbReference>
<dbReference type="Gene3D" id="2.10.70.10">
    <property type="entry name" value="Complement Module, domain 1"/>
    <property type="match status" value="1"/>
</dbReference>
<gene>
    <name evidence="6" type="ORF">PoB_003646400</name>
</gene>
<feature type="domain" description="Sushi" evidence="5">
    <location>
        <begin position="3"/>
        <end position="58"/>
    </location>
</feature>
<keyword evidence="2" id="KW-0768">Sushi</keyword>
<evidence type="ECO:0000259" key="5">
    <source>
        <dbReference type="PROSITE" id="PS50923"/>
    </source>
</evidence>
<feature type="region of interest" description="Disordered" evidence="3">
    <location>
        <begin position="157"/>
        <end position="203"/>
    </location>
</feature>
<reference evidence="6 7" key="1">
    <citation type="journal article" date="2021" name="Elife">
        <title>Chloroplast acquisition without the gene transfer in kleptoplastic sea slugs, Plakobranchus ocellatus.</title>
        <authorList>
            <person name="Maeda T."/>
            <person name="Takahashi S."/>
            <person name="Yoshida T."/>
            <person name="Shimamura S."/>
            <person name="Takaki Y."/>
            <person name="Nagai Y."/>
            <person name="Toyoda A."/>
            <person name="Suzuki Y."/>
            <person name="Arimoto A."/>
            <person name="Ishii H."/>
            <person name="Satoh N."/>
            <person name="Nishiyama T."/>
            <person name="Hasebe M."/>
            <person name="Maruyama T."/>
            <person name="Minagawa J."/>
            <person name="Obokata J."/>
            <person name="Shigenobu S."/>
        </authorList>
    </citation>
    <scope>NUCLEOTIDE SEQUENCE [LARGE SCALE GENOMIC DNA]</scope>
</reference>
<keyword evidence="7" id="KW-1185">Reference proteome</keyword>
<feature type="transmembrane region" description="Helical" evidence="4">
    <location>
        <begin position="66"/>
        <end position="88"/>
    </location>
</feature>
<feature type="compositionally biased region" description="Polar residues" evidence="3">
    <location>
        <begin position="187"/>
        <end position="203"/>
    </location>
</feature>
<dbReference type="PROSITE" id="PS50923">
    <property type="entry name" value="SUSHI"/>
    <property type="match status" value="1"/>
</dbReference>
<feature type="region of interest" description="Disordered" evidence="3">
    <location>
        <begin position="804"/>
        <end position="840"/>
    </location>
</feature>
<evidence type="ECO:0000256" key="1">
    <source>
        <dbReference type="ARBA" id="ARBA00023157"/>
    </source>
</evidence>